<dbReference type="GO" id="GO:0003677">
    <property type="term" value="F:DNA binding"/>
    <property type="evidence" value="ECO:0007669"/>
    <property type="project" value="UniProtKB-KW"/>
</dbReference>
<dbReference type="EMBL" id="JACHKA010000001">
    <property type="protein sequence ID" value="MBB5985330.1"/>
    <property type="molecule type" value="Genomic_DNA"/>
</dbReference>
<reference evidence="2 3" key="1">
    <citation type="submission" date="2020-08" db="EMBL/GenBank/DDBJ databases">
        <title>Exploring microbial biodiversity for novel pathways involved in the catabolism of aromatic compounds derived from lignin.</title>
        <authorList>
            <person name="Elkins J."/>
        </authorList>
    </citation>
    <scope>NUCLEOTIDE SEQUENCE [LARGE SCALE GENOMIC DNA]</scope>
    <source>
        <strain evidence="2 3">B1D3A</strain>
    </source>
</reference>
<evidence type="ECO:0000313" key="3">
    <source>
        <dbReference type="Proteomes" id="UP001138540"/>
    </source>
</evidence>
<dbReference type="InterPro" id="IPR001387">
    <property type="entry name" value="Cro/C1-type_HTH"/>
</dbReference>
<feature type="domain" description="HTH cro/C1-type" evidence="1">
    <location>
        <begin position="20"/>
        <end position="64"/>
    </location>
</feature>
<dbReference type="SUPFAM" id="SSF47413">
    <property type="entry name" value="lambda repressor-like DNA-binding domains"/>
    <property type="match status" value="1"/>
</dbReference>
<comment type="caution">
    <text evidence="2">The sequence shown here is derived from an EMBL/GenBank/DDBJ whole genome shotgun (WGS) entry which is preliminary data.</text>
</comment>
<proteinExistence type="predicted"/>
<dbReference type="Gene3D" id="1.10.260.40">
    <property type="entry name" value="lambda repressor-like DNA-binding domains"/>
    <property type="match status" value="1"/>
</dbReference>
<protein>
    <submittedName>
        <fullName evidence="2">DNA-binding transcriptional regulator YdaS (Cro superfamily)</fullName>
    </submittedName>
</protein>
<dbReference type="RefSeq" id="WP_184151585.1">
    <property type="nucleotide sequence ID" value="NZ_JACHKA010000001.1"/>
</dbReference>
<evidence type="ECO:0000259" key="1">
    <source>
        <dbReference type="PROSITE" id="PS50943"/>
    </source>
</evidence>
<dbReference type="InterPro" id="IPR031856">
    <property type="entry name" value="YdaS_toxin-like"/>
</dbReference>
<dbReference type="Proteomes" id="UP001138540">
    <property type="component" value="Unassembled WGS sequence"/>
</dbReference>
<dbReference type="InterPro" id="IPR010982">
    <property type="entry name" value="Lambda_DNA-bd_dom_sf"/>
</dbReference>
<dbReference type="CDD" id="cd00093">
    <property type="entry name" value="HTH_XRE"/>
    <property type="match status" value="1"/>
</dbReference>
<dbReference type="PROSITE" id="PS50943">
    <property type="entry name" value="HTH_CROC1"/>
    <property type="match status" value="1"/>
</dbReference>
<dbReference type="Pfam" id="PF15943">
    <property type="entry name" value="YdaS_toxin"/>
    <property type="match status" value="1"/>
</dbReference>
<evidence type="ECO:0000313" key="2">
    <source>
        <dbReference type="EMBL" id="MBB5985330.1"/>
    </source>
</evidence>
<keyword evidence="2" id="KW-0238">DNA-binding</keyword>
<sequence length="111" mass="12130">MERQITPFQALERALEVAGSQSALARICGVSQTAVWKWVQSSKRLPAEHVLKVEAATGVSRHLLRPDIYPIEHHAVPPVALPTDDCMAILPRRSIARQSNSKAVLDGRSAA</sequence>
<name>A0ABR6NDH6_9SPHN</name>
<keyword evidence="3" id="KW-1185">Reference proteome</keyword>
<gene>
    <name evidence="2" type="ORF">HNP60_001304</name>
</gene>
<organism evidence="2 3">
    <name type="scientific">Sphingobium lignivorans</name>
    <dbReference type="NCBI Taxonomy" id="2735886"/>
    <lineage>
        <taxon>Bacteria</taxon>
        <taxon>Pseudomonadati</taxon>
        <taxon>Pseudomonadota</taxon>
        <taxon>Alphaproteobacteria</taxon>
        <taxon>Sphingomonadales</taxon>
        <taxon>Sphingomonadaceae</taxon>
        <taxon>Sphingobium</taxon>
    </lineage>
</organism>
<accession>A0ABR6NDH6</accession>